<evidence type="ECO:0000313" key="4">
    <source>
        <dbReference type="Proteomes" id="UP001597480"/>
    </source>
</evidence>
<dbReference type="EC" id="2.4.-.-" evidence="3"/>
<dbReference type="Proteomes" id="UP001597480">
    <property type="component" value="Unassembled WGS sequence"/>
</dbReference>
<dbReference type="SUPFAM" id="SSF53756">
    <property type="entry name" value="UDP-Glycosyltransferase/glycogen phosphorylase"/>
    <property type="match status" value="1"/>
</dbReference>
<accession>A0ABW5NQQ6</accession>
<proteinExistence type="predicted"/>
<dbReference type="RefSeq" id="WP_379819975.1">
    <property type="nucleotide sequence ID" value="NZ_JBHUMD010000006.1"/>
</dbReference>
<feature type="domain" description="Glycosyl transferase family 1" evidence="1">
    <location>
        <begin position="183"/>
        <end position="338"/>
    </location>
</feature>
<comment type="caution">
    <text evidence="3">The sequence shown here is derived from an EMBL/GenBank/DDBJ whole genome shotgun (WGS) entry which is preliminary data.</text>
</comment>
<keyword evidence="4" id="KW-1185">Reference proteome</keyword>
<organism evidence="3 4">
    <name type="scientific">Flavobacterium suzhouense</name>
    <dbReference type="NCBI Taxonomy" id="1529638"/>
    <lineage>
        <taxon>Bacteria</taxon>
        <taxon>Pseudomonadati</taxon>
        <taxon>Bacteroidota</taxon>
        <taxon>Flavobacteriia</taxon>
        <taxon>Flavobacteriales</taxon>
        <taxon>Flavobacteriaceae</taxon>
        <taxon>Flavobacterium</taxon>
    </lineage>
</organism>
<keyword evidence="3" id="KW-0808">Transferase</keyword>
<dbReference type="PANTHER" id="PTHR12526">
    <property type="entry name" value="GLYCOSYLTRANSFERASE"/>
    <property type="match status" value="1"/>
</dbReference>
<dbReference type="InterPro" id="IPR001296">
    <property type="entry name" value="Glyco_trans_1"/>
</dbReference>
<dbReference type="InterPro" id="IPR028098">
    <property type="entry name" value="Glyco_trans_4-like_N"/>
</dbReference>
<protein>
    <submittedName>
        <fullName evidence="3">Glycosyltransferase</fullName>
        <ecNumber evidence="3">2.4.-.-</ecNumber>
    </submittedName>
</protein>
<gene>
    <name evidence="3" type="ORF">ACFSR3_04935</name>
</gene>
<reference evidence="4" key="1">
    <citation type="journal article" date="2019" name="Int. J. Syst. Evol. Microbiol.">
        <title>The Global Catalogue of Microorganisms (GCM) 10K type strain sequencing project: providing services to taxonomists for standard genome sequencing and annotation.</title>
        <authorList>
            <consortium name="The Broad Institute Genomics Platform"/>
            <consortium name="The Broad Institute Genome Sequencing Center for Infectious Disease"/>
            <person name="Wu L."/>
            <person name="Ma J."/>
        </authorList>
    </citation>
    <scope>NUCLEOTIDE SEQUENCE [LARGE SCALE GENOMIC DNA]</scope>
    <source>
        <strain evidence="4">KCTC 42107</strain>
    </source>
</reference>
<feature type="domain" description="Glycosyltransferase subfamily 4-like N-terminal" evidence="2">
    <location>
        <begin position="15"/>
        <end position="172"/>
    </location>
</feature>
<evidence type="ECO:0000259" key="1">
    <source>
        <dbReference type="Pfam" id="PF00534"/>
    </source>
</evidence>
<dbReference type="EMBL" id="JBHUMD010000006">
    <property type="protein sequence ID" value="MFD2601392.1"/>
    <property type="molecule type" value="Genomic_DNA"/>
</dbReference>
<dbReference type="GO" id="GO:0016757">
    <property type="term" value="F:glycosyltransferase activity"/>
    <property type="evidence" value="ECO:0007669"/>
    <property type="project" value="UniProtKB-KW"/>
</dbReference>
<dbReference type="Pfam" id="PF00534">
    <property type="entry name" value="Glycos_transf_1"/>
    <property type="match status" value="1"/>
</dbReference>
<name>A0ABW5NQQ6_9FLAO</name>
<evidence type="ECO:0000259" key="2">
    <source>
        <dbReference type="Pfam" id="PF13439"/>
    </source>
</evidence>
<dbReference type="PANTHER" id="PTHR12526:SF630">
    <property type="entry name" value="GLYCOSYLTRANSFERASE"/>
    <property type="match status" value="1"/>
</dbReference>
<keyword evidence="3" id="KW-0328">Glycosyltransferase</keyword>
<evidence type="ECO:0000313" key="3">
    <source>
        <dbReference type="EMBL" id="MFD2601392.1"/>
    </source>
</evidence>
<sequence length="363" mass="41478">MSKKKICLVGDSLSVGGAERVMADLSNYFFSKGIEIHVVIVQDKITYSYSGELLNLGLYKKRGVINKIDRLLRLKNYLAKHDFDYVIDFRFKNHYLQELITNELIYDNKKIIFTVHSSILKYYIPENNIFAKLLFRKAYGIVTVSDKIKQKVAGLGLSDNLECIYNPVIIDRIRLKMDDDSAPEYKYVLAAGGMINPTKQFDKLINTYALSDLPAKGIKLVILGEGKLKSSYVEQVNEMKLDDMIIFPGFKSNPFVFMKHALFFILSSRNEGLPMVLIESLACGTPVISFDCVTGPSEIIQHRVNGLLIKNQDFDELRKGMNTMVEDEELYISCRKNALASIYKFSIESIGHNWLEFLKIEEK</sequence>
<dbReference type="Gene3D" id="3.40.50.2000">
    <property type="entry name" value="Glycogen Phosphorylase B"/>
    <property type="match status" value="2"/>
</dbReference>
<dbReference type="Pfam" id="PF13439">
    <property type="entry name" value="Glyco_transf_4"/>
    <property type="match status" value="1"/>
</dbReference>